<sequence length="219" mass="25566">MPIINLADIQRINKTQQQLLFPNQKHQQNHAAFDSIIADNFQLVMKQLFLQLPIQPLLNANPQIAQLVNQVQELAPELFHHRRKLLVDNPVIAPLTVNNENYFIQIITNIAFKRGIPRIYEWAVRYPKLSWQDRVKLWTTTVQYSVNPNQIQLVIVAVDPVKPGQRIDINWNQKLHQQTEKWLIKLLSQTQDNNLISNQVNQEITSSIINLNNIPEVRI</sequence>
<dbReference type="AlphaFoldDB" id="A0A926WJA1"/>
<comment type="caution">
    <text evidence="1">The sequence shown here is derived from an EMBL/GenBank/DDBJ whole genome shotgun (WGS) entry which is preliminary data.</text>
</comment>
<proteinExistence type="predicted"/>
<reference evidence="2" key="1">
    <citation type="journal article" date="2020" name="ISME J.">
        <title>Comparative genomics reveals insights into cyanobacterial evolution and habitat adaptation.</title>
        <authorList>
            <person name="Chen M.Y."/>
            <person name="Teng W.K."/>
            <person name="Zhao L."/>
            <person name="Hu C.X."/>
            <person name="Zhou Y.K."/>
            <person name="Han B.P."/>
            <person name="Song L.R."/>
            <person name="Shu W.S."/>
        </authorList>
    </citation>
    <scope>NUCLEOTIDE SEQUENCE [LARGE SCALE GENOMIC DNA]</scope>
    <source>
        <strain evidence="2">FACHB-251</strain>
    </source>
</reference>
<dbReference type="Proteomes" id="UP000662185">
    <property type="component" value="Unassembled WGS sequence"/>
</dbReference>
<evidence type="ECO:0000313" key="2">
    <source>
        <dbReference type="Proteomes" id="UP000662185"/>
    </source>
</evidence>
<accession>A0A926WJA1</accession>
<dbReference type="EMBL" id="JACJQU010000010">
    <property type="protein sequence ID" value="MBD2295180.1"/>
    <property type="molecule type" value="Genomic_DNA"/>
</dbReference>
<evidence type="ECO:0000313" key="1">
    <source>
        <dbReference type="EMBL" id="MBD2295180.1"/>
    </source>
</evidence>
<protein>
    <submittedName>
        <fullName evidence="1">Uncharacterized protein</fullName>
    </submittedName>
</protein>
<dbReference type="RefSeq" id="WP_190562289.1">
    <property type="nucleotide sequence ID" value="NZ_JACJQU010000010.1"/>
</dbReference>
<keyword evidence="2" id="KW-1185">Reference proteome</keyword>
<gene>
    <name evidence="1" type="ORF">H6G06_17250</name>
</gene>
<name>A0A926WJA1_9NOST</name>
<organism evidence="1 2">
    <name type="scientific">Anabaena sphaerica FACHB-251</name>
    <dbReference type="NCBI Taxonomy" id="2692883"/>
    <lineage>
        <taxon>Bacteria</taxon>
        <taxon>Bacillati</taxon>
        <taxon>Cyanobacteriota</taxon>
        <taxon>Cyanophyceae</taxon>
        <taxon>Nostocales</taxon>
        <taxon>Nostocaceae</taxon>
        <taxon>Anabaena</taxon>
    </lineage>
</organism>